<reference evidence="2" key="1">
    <citation type="submission" date="2020-01" db="EMBL/GenBank/DDBJ databases">
        <authorList>
            <person name="Meier V. D."/>
            <person name="Meier V D."/>
        </authorList>
    </citation>
    <scope>NUCLEOTIDE SEQUENCE</scope>
    <source>
        <strain evidence="2">HLG_WM_MAG_10</strain>
    </source>
</reference>
<organism evidence="2">
    <name type="scientific">uncultured Aureispira sp</name>
    <dbReference type="NCBI Taxonomy" id="1331704"/>
    <lineage>
        <taxon>Bacteria</taxon>
        <taxon>Pseudomonadati</taxon>
        <taxon>Bacteroidota</taxon>
        <taxon>Saprospiria</taxon>
        <taxon>Saprospirales</taxon>
        <taxon>Saprospiraceae</taxon>
        <taxon>Aureispira</taxon>
        <taxon>environmental samples</taxon>
    </lineage>
</organism>
<evidence type="ECO:0008006" key="3">
    <source>
        <dbReference type="Google" id="ProtNLM"/>
    </source>
</evidence>
<evidence type="ECO:0000313" key="2">
    <source>
        <dbReference type="EMBL" id="CAA6826330.1"/>
    </source>
</evidence>
<sequence>MMIKNYVQQPYFRMLIIGAIVLLLLNSCEYGLEHGNVAENPTTTTNQNPAAAQDQGTTGGASNAPGEAPTANVTEKEFTEKDLTYQGKKAIVTRHARCRMGCREIDAFEIQEVIDQDLINHRKNKPAEAGRCASIAYEGTTRDRQHVRVIVGDCERDPIIITVIDLGNKYNCTCD</sequence>
<proteinExistence type="predicted"/>
<gene>
    <name evidence="2" type="ORF">HELGO_WM51028</name>
</gene>
<evidence type="ECO:0000256" key="1">
    <source>
        <dbReference type="SAM" id="MobiDB-lite"/>
    </source>
</evidence>
<dbReference type="InterPro" id="IPR025354">
    <property type="entry name" value="DUF4258"/>
</dbReference>
<feature type="region of interest" description="Disordered" evidence="1">
    <location>
        <begin position="39"/>
        <end position="73"/>
    </location>
</feature>
<feature type="compositionally biased region" description="Low complexity" evidence="1">
    <location>
        <begin position="40"/>
        <end position="56"/>
    </location>
</feature>
<dbReference type="AlphaFoldDB" id="A0A6S6UAJ4"/>
<dbReference type="Pfam" id="PF14076">
    <property type="entry name" value="DUF4258"/>
    <property type="match status" value="1"/>
</dbReference>
<protein>
    <recommendedName>
        <fullName evidence="3">DUF4258 domain-containing protein</fullName>
    </recommendedName>
</protein>
<dbReference type="EMBL" id="CACVAQ010000379">
    <property type="protein sequence ID" value="CAA6826330.1"/>
    <property type="molecule type" value="Genomic_DNA"/>
</dbReference>
<accession>A0A6S6UAJ4</accession>
<name>A0A6S6UAJ4_9BACT</name>